<evidence type="ECO:0000313" key="2">
    <source>
        <dbReference type="Proteomes" id="UP001234202"/>
    </source>
</evidence>
<accession>A0ACC2X9H2</accession>
<organism evidence="1 2">
    <name type="scientific">Naganishia onofrii</name>
    <dbReference type="NCBI Taxonomy" id="1851511"/>
    <lineage>
        <taxon>Eukaryota</taxon>
        <taxon>Fungi</taxon>
        <taxon>Dikarya</taxon>
        <taxon>Basidiomycota</taxon>
        <taxon>Agaricomycotina</taxon>
        <taxon>Tremellomycetes</taxon>
        <taxon>Filobasidiales</taxon>
        <taxon>Filobasidiaceae</taxon>
        <taxon>Naganishia</taxon>
    </lineage>
</organism>
<dbReference type="Proteomes" id="UP001234202">
    <property type="component" value="Unassembled WGS sequence"/>
</dbReference>
<keyword evidence="2" id="KW-1185">Reference proteome</keyword>
<dbReference type="EMBL" id="JASBWV010000020">
    <property type="protein sequence ID" value="KAJ9120562.1"/>
    <property type="molecule type" value="Genomic_DNA"/>
</dbReference>
<proteinExistence type="predicted"/>
<name>A0ACC2X9H2_9TREE</name>
<protein>
    <submittedName>
        <fullName evidence="1">Uncharacterized protein</fullName>
    </submittedName>
</protein>
<comment type="caution">
    <text evidence="1">The sequence shown here is derived from an EMBL/GenBank/DDBJ whole genome shotgun (WGS) entry which is preliminary data.</text>
</comment>
<gene>
    <name evidence="1" type="ORF">QFC24_005240</name>
</gene>
<sequence length="254" mass="27478">MASTSPLSQQQHPDSQRADEMDTTTAGLGEEEQKPESTQVVVEALLDIESGDAHTLGAAIAGVKGKETDVVVDDESDDADDGTSENDNDGDSERGIKRVKLDKEGEETLNATQEQREAGSSNPPADTEGTAEGKAADEEDETFELRMTWAGQGFDLRVQGSDRLYDFKAMIYSLTAVPPDRQKLIGLVKGKIPGDETCFKDLPIPGSGIRKFACIGTPQEMTFKDPSEMDPKNLPDVMDDFDVSCKSAVKLPIY</sequence>
<reference evidence="1" key="1">
    <citation type="submission" date="2023-04" db="EMBL/GenBank/DDBJ databases">
        <title>Draft Genome sequencing of Naganishia species isolated from polar environments using Oxford Nanopore Technology.</title>
        <authorList>
            <person name="Leo P."/>
            <person name="Venkateswaran K."/>
        </authorList>
    </citation>
    <scope>NUCLEOTIDE SEQUENCE</scope>
    <source>
        <strain evidence="1">DBVPG 5303</strain>
    </source>
</reference>
<evidence type="ECO:0000313" key="1">
    <source>
        <dbReference type="EMBL" id="KAJ9120562.1"/>
    </source>
</evidence>